<evidence type="ECO:0000313" key="10">
    <source>
        <dbReference type="EMBL" id="MQN02108.1"/>
    </source>
</evidence>
<dbReference type="SUPFAM" id="SSF53335">
    <property type="entry name" value="S-adenosyl-L-methionine-dependent methyltransferases"/>
    <property type="match status" value="1"/>
</dbReference>
<feature type="binding site" evidence="7 8">
    <location>
        <position position="55"/>
    </location>
    <ligand>
        <name>S-adenosyl-L-methionine</name>
        <dbReference type="ChEBI" id="CHEBI:59789"/>
    </ligand>
</feature>
<dbReference type="HAMAP" id="MF_00607">
    <property type="entry name" value="16SrRNA_methyltr_A"/>
    <property type="match status" value="1"/>
</dbReference>
<evidence type="ECO:0000256" key="6">
    <source>
        <dbReference type="ARBA" id="ARBA00022884"/>
    </source>
</evidence>
<evidence type="ECO:0000256" key="3">
    <source>
        <dbReference type="ARBA" id="ARBA00022603"/>
    </source>
</evidence>
<evidence type="ECO:0000256" key="4">
    <source>
        <dbReference type="ARBA" id="ARBA00022679"/>
    </source>
</evidence>
<gene>
    <name evidence="7 10" type="primary">rsmA</name>
    <name evidence="7" type="synonym">ksgA</name>
    <name evidence="10" type="ORF">FRC54_09460</name>
</gene>
<dbReference type="Proteomes" id="UP000460257">
    <property type="component" value="Unassembled WGS sequence"/>
</dbReference>
<organism evidence="10 11">
    <name type="scientific">Candidatus Weimeria bifida</name>
    <dbReference type="NCBI Taxonomy" id="2599074"/>
    <lineage>
        <taxon>Bacteria</taxon>
        <taxon>Bacillati</taxon>
        <taxon>Bacillota</taxon>
        <taxon>Clostridia</taxon>
        <taxon>Lachnospirales</taxon>
        <taxon>Lachnospiraceae</taxon>
        <taxon>Candidatus Weimeria</taxon>
    </lineage>
</organism>
<keyword evidence="6 7" id="KW-0694">RNA-binding</keyword>
<dbReference type="CDD" id="cd02440">
    <property type="entry name" value="AdoMet_MTases"/>
    <property type="match status" value="1"/>
</dbReference>
<dbReference type="SMART" id="SM00650">
    <property type="entry name" value="rADc"/>
    <property type="match status" value="1"/>
</dbReference>
<evidence type="ECO:0000259" key="9">
    <source>
        <dbReference type="SMART" id="SM00650"/>
    </source>
</evidence>
<dbReference type="GO" id="GO:0003723">
    <property type="term" value="F:RNA binding"/>
    <property type="evidence" value="ECO:0007669"/>
    <property type="project" value="UniProtKB-UniRule"/>
</dbReference>
<dbReference type="EC" id="2.1.1.182" evidence="7"/>
<dbReference type="InterPro" id="IPR011530">
    <property type="entry name" value="rRNA_adenine_dimethylase"/>
</dbReference>
<comment type="caution">
    <text evidence="10">The sequence shown here is derived from an EMBL/GenBank/DDBJ whole genome shotgun (WGS) entry which is preliminary data.</text>
</comment>
<feature type="binding site" evidence="7 8">
    <location>
        <position position="76"/>
    </location>
    <ligand>
        <name>S-adenosyl-L-methionine</name>
        <dbReference type="ChEBI" id="CHEBI:59789"/>
    </ligand>
</feature>
<dbReference type="NCBIfam" id="TIGR00755">
    <property type="entry name" value="ksgA"/>
    <property type="match status" value="1"/>
</dbReference>
<dbReference type="InterPro" id="IPR023165">
    <property type="entry name" value="rRNA_Ade_diMease-like_C"/>
</dbReference>
<dbReference type="InterPro" id="IPR020598">
    <property type="entry name" value="rRNA_Ade_methylase_Trfase_N"/>
</dbReference>
<dbReference type="InterPro" id="IPR020596">
    <property type="entry name" value="rRNA_Ade_Mease_Trfase_CS"/>
</dbReference>
<feature type="binding site" evidence="7 8">
    <location>
        <position position="101"/>
    </location>
    <ligand>
        <name>S-adenosyl-L-methionine</name>
        <dbReference type="ChEBI" id="CHEBI:59789"/>
    </ligand>
</feature>
<dbReference type="FunFam" id="3.40.50.150:FF:000023">
    <property type="entry name" value="Ribosomal RNA small subunit methyltransferase A"/>
    <property type="match status" value="1"/>
</dbReference>
<comment type="function">
    <text evidence="7">Specifically dimethylates two adjacent adenosines (A1518 and A1519) in the loop of a conserved hairpin near the 3'-end of 16S rRNA in the 30S particle. May play a critical role in biogenesis of 30S subunits.</text>
</comment>
<dbReference type="PANTHER" id="PTHR11727:SF7">
    <property type="entry name" value="DIMETHYLADENOSINE TRANSFERASE-RELATED"/>
    <property type="match status" value="1"/>
</dbReference>
<feature type="binding site" evidence="7 8">
    <location>
        <position position="30"/>
    </location>
    <ligand>
        <name>S-adenosyl-L-methionine</name>
        <dbReference type="ChEBI" id="CHEBI:59789"/>
    </ligand>
</feature>
<evidence type="ECO:0000256" key="7">
    <source>
        <dbReference type="HAMAP-Rule" id="MF_00607"/>
    </source>
</evidence>
<dbReference type="PROSITE" id="PS01131">
    <property type="entry name" value="RRNA_A_DIMETH"/>
    <property type="match status" value="1"/>
</dbReference>
<name>A0A6N7J0G3_9FIRM</name>
<dbReference type="InterPro" id="IPR029063">
    <property type="entry name" value="SAM-dependent_MTases_sf"/>
</dbReference>
<dbReference type="GO" id="GO:0005829">
    <property type="term" value="C:cytosol"/>
    <property type="evidence" value="ECO:0007669"/>
    <property type="project" value="TreeGrafter"/>
</dbReference>
<dbReference type="AlphaFoldDB" id="A0A6N7J0G3"/>
<comment type="catalytic activity">
    <reaction evidence="7">
        <text>adenosine(1518)/adenosine(1519) in 16S rRNA + 4 S-adenosyl-L-methionine = N(6)-dimethyladenosine(1518)/N(6)-dimethyladenosine(1519) in 16S rRNA + 4 S-adenosyl-L-homocysteine + 4 H(+)</text>
        <dbReference type="Rhea" id="RHEA:19609"/>
        <dbReference type="Rhea" id="RHEA-COMP:10232"/>
        <dbReference type="Rhea" id="RHEA-COMP:10233"/>
        <dbReference type="ChEBI" id="CHEBI:15378"/>
        <dbReference type="ChEBI" id="CHEBI:57856"/>
        <dbReference type="ChEBI" id="CHEBI:59789"/>
        <dbReference type="ChEBI" id="CHEBI:74411"/>
        <dbReference type="ChEBI" id="CHEBI:74493"/>
        <dbReference type="EC" id="2.1.1.182"/>
    </reaction>
</comment>
<evidence type="ECO:0000256" key="1">
    <source>
        <dbReference type="ARBA" id="ARBA00022490"/>
    </source>
</evidence>
<evidence type="ECO:0000313" key="11">
    <source>
        <dbReference type="Proteomes" id="UP000460257"/>
    </source>
</evidence>
<protein>
    <recommendedName>
        <fullName evidence="7">Ribosomal RNA small subunit methyltransferase A</fullName>
        <ecNumber evidence="7">2.1.1.182</ecNumber>
    </recommendedName>
    <alternativeName>
        <fullName evidence="7">16S rRNA (adenine(1518)-N(6)/adenine(1519)-N(6))-dimethyltransferase</fullName>
    </alternativeName>
    <alternativeName>
        <fullName evidence="7">16S rRNA dimethyladenosine transferase</fullName>
    </alternativeName>
    <alternativeName>
        <fullName evidence="7">16S rRNA dimethylase</fullName>
    </alternativeName>
    <alternativeName>
        <fullName evidence="7">S-adenosylmethionine-6-N', N'-adenosyl(rRNA) dimethyltransferase</fullName>
    </alternativeName>
</protein>
<feature type="binding site" evidence="7 8">
    <location>
        <position position="28"/>
    </location>
    <ligand>
        <name>S-adenosyl-L-methionine</name>
        <dbReference type="ChEBI" id="CHEBI:59789"/>
    </ligand>
</feature>
<dbReference type="Gene3D" id="3.40.50.150">
    <property type="entry name" value="Vaccinia Virus protein VP39"/>
    <property type="match status" value="1"/>
</dbReference>
<dbReference type="EMBL" id="VOGC01000007">
    <property type="protein sequence ID" value="MQN02108.1"/>
    <property type="molecule type" value="Genomic_DNA"/>
</dbReference>
<keyword evidence="3 7" id="KW-0489">Methyltransferase</keyword>
<evidence type="ECO:0000256" key="8">
    <source>
        <dbReference type="PROSITE-ProRule" id="PRU01026"/>
    </source>
</evidence>
<feature type="binding site" evidence="7 8">
    <location>
        <position position="125"/>
    </location>
    <ligand>
        <name>S-adenosyl-L-methionine</name>
        <dbReference type="ChEBI" id="CHEBI:59789"/>
    </ligand>
</feature>
<dbReference type="PANTHER" id="PTHR11727">
    <property type="entry name" value="DIMETHYLADENOSINE TRANSFERASE"/>
    <property type="match status" value="1"/>
</dbReference>
<feature type="domain" description="Ribosomal RNA adenine methylase transferase N-terminal" evidence="9">
    <location>
        <begin position="35"/>
        <end position="210"/>
    </location>
</feature>
<keyword evidence="2 7" id="KW-0698">rRNA processing</keyword>
<proteinExistence type="inferred from homology"/>
<dbReference type="Gene3D" id="1.10.8.100">
    <property type="entry name" value="Ribosomal RNA adenine dimethylase-like, domain 2"/>
    <property type="match status" value="1"/>
</dbReference>
<keyword evidence="5 7" id="KW-0949">S-adenosyl-L-methionine</keyword>
<accession>A0A6N7J0G3</accession>
<dbReference type="GO" id="GO:0052908">
    <property type="term" value="F:16S rRNA (adenine(1518)-N(6)/adenine(1519)-N(6))-dimethyltransferase activity"/>
    <property type="evidence" value="ECO:0007669"/>
    <property type="project" value="UniProtKB-EC"/>
</dbReference>
<keyword evidence="4 7" id="KW-0808">Transferase</keyword>
<dbReference type="PROSITE" id="PS51689">
    <property type="entry name" value="SAM_RNA_A_N6_MT"/>
    <property type="match status" value="1"/>
</dbReference>
<comment type="subcellular location">
    <subcellularLocation>
        <location evidence="7">Cytoplasm</location>
    </subcellularLocation>
</comment>
<keyword evidence="1 7" id="KW-0963">Cytoplasm</keyword>
<sequence length="287" mass="32773">MPQLDSYSKTIEVLNKYDFHFKKKYGQNFLIDSDILRDIVEGAEVTEYDTVIEIGPGVGSLTQYLAEAAGRVICIELDDRLVPILHDTLSEYDNVTIINDDVLDVDFEKLFKDENITGPVKFVANLPYYITTPIILGILQRDIDFDSITVMVQREVAERMQAKPGTSEYGALTLAVQFYTDPEILFTVKPESFVPRPKVESAVITLHRKELTEEQKQIQGPLFRTIRAAFNQRRKTLVNAIYNAGISDMSKKEMEDAMWNSCITTTWRAEVLTLDDYIKLTKVLKVK</sequence>
<evidence type="ECO:0000256" key="2">
    <source>
        <dbReference type="ARBA" id="ARBA00022552"/>
    </source>
</evidence>
<dbReference type="Pfam" id="PF00398">
    <property type="entry name" value="RrnaAD"/>
    <property type="match status" value="1"/>
</dbReference>
<comment type="similarity">
    <text evidence="7">Belongs to the class I-like SAM-binding methyltransferase superfamily. rRNA adenine N(6)-methyltransferase family. RsmA subfamily.</text>
</comment>
<evidence type="ECO:0000256" key="5">
    <source>
        <dbReference type="ARBA" id="ARBA00022691"/>
    </source>
</evidence>
<keyword evidence="11" id="KW-1185">Reference proteome</keyword>
<dbReference type="InterPro" id="IPR001737">
    <property type="entry name" value="KsgA/Erm"/>
</dbReference>
<reference evidence="10" key="1">
    <citation type="journal article" date="2020" name="Appl. Environ. Microbiol.">
        <title>Medium-Chain Fatty Acid Synthesis by 'Candidatus Weimeria bifida' gen. nov., sp. nov., and 'Candidatus Pseudoramibacter fermentans' sp. nov.</title>
        <authorList>
            <person name="Scarborough M.J."/>
            <person name="Myers K.S."/>
            <person name="Donohue T.J."/>
            <person name="Noguera D.R."/>
        </authorList>
    </citation>
    <scope>NUCLEOTIDE SEQUENCE</scope>
    <source>
        <strain evidence="10">LCO1.1</strain>
    </source>
</reference>